<proteinExistence type="predicted"/>
<evidence type="ECO:0000313" key="1">
    <source>
        <dbReference type="EMBL" id="KAJ1354333.1"/>
    </source>
</evidence>
<sequence length="83" mass="9728">MALLFKDRGDVTMLSTAHGTAKNPCTDKFEVLEMNNRRKSLVEQTDQIAAILPFLRRTSKWHCRKIELCQMVWRRDFFTAVVI</sequence>
<protein>
    <submittedName>
        <fullName evidence="1">Uncharacterized protein</fullName>
    </submittedName>
</protein>
<gene>
    <name evidence="1" type="ORF">KIN20_011235</name>
</gene>
<accession>A0AAD5MDS4</accession>
<comment type="caution">
    <text evidence="1">The sequence shown here is derived from an EMBL/GenBank/DDBJ whole genome shotgun (WGS) entry which is preliminary data.</text>
</comment>
<name>A0AAD5MDS4_PARTN</name>
<dbReference type="Proteomes" id="UP001196413">
    <property type="component" value="Unassembled WGS sequence"/>
</dbReference>
<evidence type="ECO:0000313" key="2">
    <source>
        <dbReference type="Proteomes" id="UP001196413"/>
    </source>
</evidence>
<dbReference type="AlphaFoldDB" id="A0AAD5MDS4"/>
<dbReference type="EMBL" id="JAHQIW010002018">
    <property type="protein sequence ID" value="KAJ1354333.1"/>
    <property type="molecule type" value="Genomic_DNA"/>
</dbReference>
<keyword evidence="2" id="KW-1185">Reference proteome</keyword>
<organism evidence="1 2">
    <name type="scientific">Parelaphostrongylus tenuis</name>
    <name type="common">Meningeal worm</name>
    <dbReference type="NCBI Taxonomy" id="148309"/>
    <lineage>
        <taxon>Eukaryota</taxon>
        <taxon>Metazoa</taxon>
        <taxon>Ecdysozoa</taxon>
        <taxon>Nematoda</taxon>
        <taxon>Chromadorea</taxon>
        <taxon>Rhabditida</taxon>
        <taxon>Rhabditina</taxon>
        <taxon>Rhabditomorpha</taxon>
        <taxon>Strongyloidea</taxon>
        <taxon>Metastrongylidae</taxon>
        <taxon>Parelaphostrongylus</taxon>
    </lineage>
</organism>
<reference evidence="1" key="1">
    <citation type="submission" date="2021-06" db="EMBL/GenBank/DDBJ databases">
        <title>Parelaphostrongylus tenuis whole genome reference sequence.</title>
        <authorList>
            <person name="Garwood T.J."/>
            <person name="Larsen P.A."/>
            <person name="Fountain-Jones N.M."/>
            <person name="Garbe J.R."/>
            <person name="Macchietto M.G."/>
            <person name="Kania S.A."/>
            <person name="Gerhold R.W."/>
            <person name="Richards J.E."/>
            <person name="Wolf T.M."/>
        </authorList>
    </citation>
    <scope>NUCLEOTIDE SEQUENCE</scope>
    <source>
        <strain evidence="1">MNPRO001-30</strain>
        <tissue evidence="1">Meninges</tissue>
    </source>
</reference>